<comment type="caution">
    <text evidence="1">The sequence shown here is derived from an EMBL/GenBank/DDBJ whole genome shotgun (WGS) entry which is preliminary data.</text>
</comment>
<dbReference type="RefSeq" id="WP_169298710.1">
    <property type="nucleotide sequence ID" value="NZ_JABBNI010000034.1"/>
</dbReference>
<organism evidence="1 2">
    <name type="scientific">Clostridium muellerianum</name>
    <dbReference type="NCBI Taxonomy" id="2716538"/>
    <lineage>
        <taxon>Bacteria</taxon>
        <taxon>Bacillati</taxon>
        <taxon>Bacillota</taxon>
        <taxon>Clostridia</taxon>
        <taxon>Eubacteriales</taxon>
        <taxon>Clostridiaceae</taxon>
        <taxon>Clostridium</taxon>
    </lineage>
</organism>
<proteinExistence type="predicted"/>
<reference evidence="1 2" key="1">
    <citation type="submission" date="2020-06" db="EMBL/GenBank/DDBJ databases">
        <title>Complete Genome Sequence of Clostridium muelleri sp. nov. P21T, an Acid-Alcohol Producing Acetogen Isolated from Old Hay.</title>
        <authorList>
            <person name="Duncan K.E."/>
            <person name="Tanner R.S."/>
        </authorList>
    </citation>
    <scope>NUCLEOTIDE SEQUENCE [LARGE SCALE GENOMIC DNA]</scope>
    <source>
        <strain evidence="1 2">P21</strain>
    </source>
</reference>
<name>A0A7Y0HQS5_9CLOT</name>
<accession>A0A7Y0HQS5</accession>
<dbReference type="EMBL" id="JABBNI010000034">
    <property type="protein sequence ID" value="NMM64113.1"/>
    <property type="molecule type" value="Genomic_DNA"/>
</dbReference>
<dbReference type="AlphaFoldDB" id="A0A7Y0HQS5"/>
<sequence length="61" mass="7116">MVSLEDKMLVAQNCTEYETKDHIKILNMSYMSENCNYCINYKDGACSKNLFEKIDEVVKIN</sequence>
<gene>
    <name evidence="1" type="ORF">HBE96_15840</name>
</gene>
<evidence type="ECO:0000313" key="1">
    <source>
        <dbReference type="EMBL" id="NMM64113.1"/>
    </source>
</evidence>
<dbReference type="Proteomes" id="UP000537131">
    <property type="component" value="Unassembled WGS sequence"/>
</dbReference>
<evidence type="ECO:0000313" key="2">
    <source>
        <dbReference type="Proteomes" id="UP000537131"/>
    </source>
</evidence>
<protein>
    <submittedName>
        <fullName evidence="1">Uncharacterized protein</fullName>
    </submittedName>
</protein>
<keyword evidence="2" id="KW-1185">Reference proteome</keyword>